<protein>
    <recommendedName>
        <fullName evidence="4">F-box domain-containing protein</fullName>
    </recommendedName>
</protein>
<proteinExistence type="predicted"/>
<evidence type="ECO:0000313" key="2">
    <source>
        <dbReference type="EMBL" id="CAL8134248.1"/>
    </source>
</evidence>
<dbReference type="SUPFAM" id="SSF52047">
    <property type="entry name" value="RNI-like"/>
    <property type="match status" value="1"/>
</dbReference>
<dbReference type="Proteomes" id="UP001642540">
    <property type="component" value="Unassembled WGS sequence"/>
</dbReference>
<feature type="region of interest" description="Disordered" evidence="1">
    <location>
        <begin position="460"/>
        <end position="531"/>
    </location>
</feature>
<gene>
    <name evidence="2" type="ORF">ODALV1_LOCUS25435</name>
</gene>
<evidence type="ECO:0008006" key="4">
    <source>
        <dbReference type="Google" id="ProtNLM"/>
    </source>
</evidence>
<evidence type="ECO:0000256" key="1">
    <source>
        <dbReference type="SAM" id="MobiDB-lite"/>
    </source>
</evidence>
<keyword evidence="3" id="KW-1185">Reference proteome</keyword>
<sequence length="531" mass="61808">MDNGHDQVYHLLINSGYFGNQSEQLNNLLRFRSVSQRWKQRIDRCLQNHPAYFSVFRDEHGYSNFDFPLYRLNLYVPRGWGNDTLEMFRRNPLPTILPSLGRCIIYSECVQLSNDNDFGAAPAPAAKVAQLRVRFLQLLEHVGTQVLHCKLTFLLQTMGPIKKGGYGRHPVGRDPCHTEPEELYKLAHSFLWLMPNLRSLELVGGDFHGYDKDQHLMTDSMHRLIENCPLPPLSHLVTLKIHRLPNPLETAALRTYSHAQKLSFSSEHPFGSENTLFPNSIENLQMPNISELFVTLYDERDFEKLRIVASNPVWNLTALQIDFHDAYNDTLEPIFRTASHFKTLRHLIIGSDIFSDSIHIQEDFHNIRLELPHLNTFKIHCLCSYIFSLDFLLPCTKLRKLELVTTIPRKTRIVDNFTTVINFHRYWHRMYDSNVWITLPKLDKMQMKFEISKNLGRWRWSGDDDDDDNDESGEEDDEDNDESGEEDDEDNDDSGEDDDDDNDDAGEADHGFDSDSDKEYTYSRAEYQSKK</sequence>
<comment type="caution">
    <text evidence="2">The sequence shown here is derived from an EMBL/GenBank/DDBJ whole genome shotgun (WGS) entry which is preliminary data.</text>
</comment>
<feature type="compositionally biased region" description="Acidic residues" evidence="1">
    <location>
        <begin position="463"/>
        <end position="506"/>
    </location>
</feature>
<reference evidence="2 3" key="1">
    <citation type="submission" date="2024-08" db="EMBL/GenBank/DDBJ databases">
        <authorList>
            <person name="Cucini C."/>
            <person name="Frati F."/>
        </authorList>
    </citation>
    <scope>NUCLEOTIDE SEQUENCE [LARGE SCALE GENOMIC DNA]</scope>
</reference>
<organism evidence="2 3">
    <name type="scientific">Orchesella dallaii</name>
    <dbReference type="NCBI Taxonomy" id="48710"/>
    <lineage>
        <taxon>Eukaryota</taxon>
        <taxon>Metazoa</taxon>
        <taxon>Ecdysozoa</taxon>
        <taxon>Arthropoda</taxon>
        <taxon>Hexapoda</taxon>
        <taxon>Collembola</taxon>
        <taxon>Entomobryomorpha</taxon>
        <taxon>Entomobryoidea</taxon>
        <taxon>Orchesellidae</taxon>
        <taxon>Orchesellinae</taxon>
        <taxon>Orchesella</taxon>
    </lineage>
</organism>
<accession>A0ABP1RRV3</accession>
<dbReference type="EMBL" id="CAXLJM020000104">
    <property type="protein sequence ID" value="CAL8134248.1"/>
    <property type="molecule type" value="Genomic_DNA"/>
</dbReference>
<name>A0ABP1RRV3_9HEXA</name>
<evidence type="ECO:0000313" key="3">
    <source>
        <dbReference type="Proteomes" id="UP001642540"/>
    </source>
</evidence>
<feature type="compositionally biased region" description="Basic and acidic residues" evidence="1">
    <location>
        <begin position="507"/>
        <end position="531"/>
    </location>
</feature>